<name>A0A469E8K1_LISMN</name>
<evidence type="ECO:0000259" key="8">
    <source>
        <dbReference type="PROSITE" id="PS50847"/>
    </source>
</evidence>
<dbReference type="InterPro" id="IPR032675">
    <property type="entry name" value="LRR_dom_sf"/>
</dbReference>
<evidence type="ECO:0000313" key="9">
    <source>
        <dbReference type="EMBL" id="HAA9720777.1"/>
    </source>
</evidence>
<keyword evidence="7" id="KW-0812">Transmembrane</keyword>
<dbReference type="Pfam" id="PF22122">
    <property type="entry name" value="InlK_D2"/>
    <property type="match status" value="1"/>
</dbReference>
<evidence type="ECO:0000256" key="7">
    <source>
        <dbReference type="SAM" id="Phobius"/>
    </source>
</evidence>
<dbReference type="InterPro" id="IPR044056">
    <property type="entry name" value="InlI_Ig-like"/>
</dbReference>
<keyword evidence="7" id="KW-1133">Transmembrane helix</keyword>
<dbReference type="NCBIfam" id="NF033932">
    <property type="entry name" value="LapB_rpt_80"/>
    <property type="match status" value="2"/>
</dbReference>
<dbReference type="EMBL" id="DAAEZQ010000001">
    <property type="protein sequence ID" value="HAA9720777.1"/>
    <property type="molecule type" value="Genomic_DNA"/>
</dbReference>
<dbReference type="Proteomes" id="UP000844471">
    <property type="component" value="Unassembled WGS sequence"/>
</dbReference>
<dbReference type="Pfam" id="PF18981">
    <property type="entry name" value="InlK_D3"/>
    <property type="match status" value="2"/>
</dbReference>
<keyword evidence="2" id="KW-0134">Cell wall</keyword>
<accession>A0A469E8K1</accession>
<evidence type="ECO:0000256" key="5">
    <source>
        <dbReference type="ARBA" id="ARBA00023088"/>
    </source>
</evidence>
<dbReference type="Gene3D" id="3.80.10.10">
    <property type="entry name" value="Ribonuclease Inhibitor"/>
    <property type="match status" value="1"/>
</dbReference>
<evidence type="ECO:0000256" key="4">
    <source>
        <dbReference type="ARBA" id="ARBA00022729"/>
    </source>
</evidence>
<feature type="transmembrane region" description="Helical" evidence="7">
    <location>
        <begin position="571"/>
        <end position="590"/>
    </location>
</feature>
<sequence>MLRKSHLVKIGICCAIIMTVIIQSVFPVFAEEPTTEQNIVNIPDPVLKQYLNEYLKQKITADITQEQMDSIKEVRLAGLEIADLTGLEYAHNLKIVNINSIKATNFDFIKNLSNLEKLSIMGYDVTSAGIPDLNHLQKLEYVDLARSRHNNTILTKISEAPNLKTVNLSYNAAITEFMPLKNMPALEDLNIQFCSVHDFRGIEEFTELTSFAAFGQTVGAVERLRSTIKPSQLTYDEEKETMYVPFSLMTNRLINFDGYKPNFTKSTKKNYTDFVMNNKRIDGSRLLITDEGFTVSDVSKTDFDNLKTMDYYALFDVNAGTYNEPEQFLNGGFYAISGATYQHYFTIEDSIAITSDKEITYIATDSKSEAEFLTDIHATTDDGSKITTDFTEKVDMNKPGEYDVTLQAEDGKGLKATPVQVKVTIIAKTVITADQKITYEMNATKSAVDFFKDIQAKTNDGTEVTSNFQEVVNFSKSGEYVVTLNAKNDKQEAKPMKVTVIIEKESSEVEPIVPPSQKPKPVLKPEPELTLIEDPEKTPTPQKETAATEISITASKPETKAKVLPKTGDSLPIPSVVLGCFVLGLSALVIRKR</sequence>
<dbReference type="SUPFAM" id="SSF52058">
    <property type="entry name" value="L domain-like"/>
    <property type="match status" value="1"/>
</dbReference>
<keyword evidence="7" id="KW-0472">Membrane</keyword>
<keyword evidence="5" id="KW-0572">Peptidoglycan-anchor</keyword>
<comment type="caution">
    <text evidence="9">The sequence shown here is derived from an EMBL/GenBank/DDBJ whole genome shotgun (WGS) entry which is preliminary data.</text>
</comment>
<reference evidence="9" key="2">
    <citation type="submission" date="2019-11" db="EMBL/GenBank/DDBJ databases">
        <authorList>
            <consortium name="NCBI Pathogen Detection Project"/>
        </authorList>
    </citation>
    <scope>NUCLEOTIDE SEQUENCE</scope>
    <source>
        <strain evidence="9">HPB3501</strain>
    </source>
</reference>
<dbReference type="PANTHER" id="PTHR12904">
    <property type="match status" value="1"/>
</dbReference>
<evidence type="ECO:0000256" key="1">
    <source>
        <dbReference type="ARBA" id="ARBA00004168"/>
    </source>
</evidence>
<dbReference type="InterPro" id="IPR013783">
    <property type="entry name" value="Ig-like_fold"/>
</dbReference>
<dbReference type="InterPro" id="IPR051341">
    <property type="entry name" value="Zyg-11_UBL_adapter"/>
</dbReference>
<dbReference type="Gene3D" id="2.60.40.10">
    <property type="entry name" value="Immunoglobulins"/>
    <property type="match status" value="2"/>
</dbReference>
<gene>
    <name evidence="9" type="ORF">GIH49_01310</name>
</gene>
<protein>
    <submittedName>
        <fullName evidence="9">Internalin</fullName>
    </submittedName>
</protein>
<evidence type="ECO:0000256" key="6">
    <source>
        <dbReference type="SAM" id="MobiDB-lite"/>
    </source>
</evidence>
<dbReference type="InterPro" id="IPR019931">
    <property type="entry name" value="LPXTG_anchor"/>
</dbReference>
<dbReference type="Gene3D" id="2.60.40.3890">
    <property type="match status" value="1"/>
</dbReference>
<dbReference type="AlphaFoldDB" id="A0A469E8K1"/>
<dbReference type="NCBIfam" id="TIGR01167">
    <property type="entry name" value="LPXTG_anchor"/>
    <property type="match status" value="1"/>
</dbReference>
<organism evidence="9">
    <name type="scientific">Listeria monocytogenes</name>
    <dbReference type="NCBI Taxonomy" id="1639"/>
    <lineage>
        <taxon>Bacteria</taxon>
        <taxon>Bacillati</taxon>
        <taxon>Bacillota</taxon>
        <taxon>Bacilli</taxon>
        <taxon>Bacillales</taxon>
        <taxon>Listeriaceae</taxon>
        <taxon>Listeria</taxon>
    </lineage>
</organism>
<reference evidence="9" key="1">
    <citation type="journal article" date="2018" name="Genome Biol.">
        <title>SKESA: strategic k-mer extension for scrupulous assemblies.</title>
        <authorList>
            <person name="Souvorov A."/>
            <person name="Agarwala R."/>
            <person name="Lipman D.J."/>
        </authorList>
    </citation>
    <scope>NUCLEOTIDE SEQUENCE [LARGE SCALE GENOMIC DNA]</scope>
    <source>
        <strain evidence="9">HPB3501</strain>
    </source>
</reference>
<feature type="compositionally biased region" description="Polar residues" evidence="6">
    <location>
        <begin position="539"/>
        <end position="556"/>
    </location>
</feature>
<dbReference type="PANTHER" id="PTHR12904:SF23">
    <property type="entry name" value="PROTEIN ZER-1 HOMOLOG"/>
    <property type="match status" value="1"/>
</dbReference>
<dbReference type="RefSeq" id="WP_014930462.1">
    <property type="nucleotide sequence ID" value="NZ_CP013286.1"/>
</dbReference>
<dbReference type="PROSITE" id="PS50847">
    <property type="entry name" value="GRAM_POS_ANCHORING"/>
    <property type="match status" value="1"/>
</dbReference>
<comment type="subcellular location">
    <subcellularLocation>
        <location evidence="1">Secreted</location>
        <location evidence="1">Cell wall</location>
        <topology evidence="1">Peptidoglycan-anchor</topology>
    </subcellularLocation>
</comment>
<proteinExistence type="predicted"/>
<dbReference type="CDD" id="cd00146">
    <property type="entry name" value="PKD"/>
    <property type="match status" value="1"/>
</dbReference>
<keyword evidence="3" id="KW-0964">Secreted</keyword>
<feature type="compositionally biased region" description="Pro residues" evidence="6">
    <location>
        <begin position="512"/>
        <end position="524"/>
    </location>
</feature>
<dbReference type="InterPro" id="IPR054360">
    <property type="entry name" value="InlK_D2"/>
</dbReference>
<evidence type="ECO:0000256" key="2">
    <source>
        <dbReference type="ARBA" id="ARBA00022512"/>
    </source>
</evidence>
<feature type="domain" description="Gram-positive cocci surface proteins LPxTG" evidence="8">
    <location>
        <begin position="564"/>
        <end position="593"/>
    </location>
</feature>
<feature type="region of interest" description="Disordered" evidence="6">
    <location>
        <begin position="509"/>
        <end position="557"/>
    </location>
</feature>
<evidence type="ECO:0000256" key="3">
    <source>
        <dbReference type="ARBA" id="ARBA00022525"/>
    </source>
</evidence>
<keyword evidence="4" id="KW-0732">Signal</keyword>